<keyword evidence="1" id="KW-0175">Coiled coil</keyword>
<name>A0A381SMK9_9ZZZZ</name>
<dbReference type="AlphaFoldDB" id="A0A381SMK9"/>
<reference evidence="2" key="1">
    <citation type="submission" date="2018-05" db="EMBL/GenBank/DDBJ databases">
        <authorList>
            <person name="Lanie J.A."/>
            <person name="Ng W.-L."/>
            <person name="Kazmierczak K.M."/>
            <person name="Andrzejewski T.M."/>
            <person name="Davidsen T.M."/>
            <person name="Wayne K.J."/>
            <person name="Tettelin H."/>
            <person name="Glass J.I."/>
            <person name="Rusch D."/>
            <person name="Podicherti R."/>
            <person name="Tsui H.-C.T."/>
            <person name="Winkler M.E."/>
        </authorList>
    </citation>
    <scope>NUCLEOTIDE SEQUENCE</scope>
</reference>
<dbReference type="EMBL" id="UINC01003252">
    <property type="protein sequence ID" value="SVA04679.1"/>
    <property type="molecule type" value="Genomic_DNA"/>
</dbReference>
<protein>
    <submittedName>
        <fullName evidence="2">Uncharacterized protein</fullName>
    </submittedName>
</protein>
<evidence type="ECO:0000256" key="1">
    <source>
        <dbReference type="SAM" id="Coils"/>
    </source>
</evidence>
<proteinExistence type="predicted"/>
<accession>A0A381SMK9</accession>
<organism evidence="2">
    <name type="scientific">marine metagenome</name>
    <dbReference type="NCBI Taxonomy" id="408172"/>
    <lineage>
        <taxon>unclassified sequences</taxon>
        <taxon>metagenomes</taxon>
        <taxon>ecological metagenomes</taxon>
    </lineage>
</organism>
<evidence type="ECO:0000313" key="2">
    <source>
        <dbReference type="EMBL" id="SVA04679.1"/>
    </source>
</evidence>
<sequence>MTTSNSQLEQRVQALEDEVNILKTEIRQILIDMRDTWLRKSDVLATSREIVQAAAPTLASTPQSASSAVNGAPRTYFGSEAGLDLSTNQNNKGTLNDLLAWMGEAKEKGLSAARLFPILEAYENSAMISPLMSKFILKNMSMLDEMYSNNDPMSPAVYSQVVSDLHKLVCISIEAS</sequence>
<gene>
    <name evidence="2" type="ORF">METZ01_LOCUS57533</name>
</gene>
<feature type="coiled-coil region" evidence="1">
    <location>
        <begin position="5"/>
        <end position="32"/>
    </location>
</feature>